<evidence type="ECO:0000256" key="9">
    <source>
        <dbReference type="PIRSR" id="PIRSR601519-1"/>
    </source>
</evidence>
<dbReference type="GO" id="GO:0008199">
    <property type="term" value="F:ferric iron binding"/>
    <property type="evidence" value="ECO:0007669"/>
    <property type="project" value="InterPro"/>
</dbReference>
<dbReference type="GO" id="GO:0004322">
    <property type="term" value="F:ferroxidase activity"/>
    <property type="evidence" value="ECO:0007669"/>
    <property type="project" value="UniProtKB-EC"/>
</dbReference>
<dbReference type="EC" id="1.16.3.1" evidence="10"/>
<reference evidence="12" key="1">
    <citation type="submission" date="2020-03" db="EMBL/GenBank/DDBJ databases">
        <title>A high-quality chromosome-level genome assembly of a woody plant with both climbing and erect habits, Rhamnella rubrinervis.</title>
        <authorList>
            <person name="Lu Z."/>
            <person name="Yang Y."/>
            <person name="Zhu X."/>
            <person name="Sun Y."/>
        </authorList>
    </citation>
    <scope>NUCLEOTIDE SEQUENCE</scope>
    <source>
        <strain evidence="12">BYM</strain>
        <tissue evidence="12">Leaf</tissue>
    </source>
</reference>
<dbReference type="Proteomes" id="UP000796880">
    <property type="component" value="Unassembled WGS sequence"/>
</dbReference>
<name>A0A8K0H9Z1_9ROSA</name>
<dbReference type="InterPro" id="IPR009078">
    <property type="entry name" value="Ferritin-like_SF"/>
</dbReference>
<dbReference type="GO" id="GO:0006879">
    <property type="term" value="P:intracellular iron ion homeostasis"/>
    <property type="evidence" value="ECO:0007669"/>
    <property type="project" value="UniProtKB-KW"/>
</dbReference>
<keyword evidence="4" id="KW-0809">Transit peptide</keyword>
<dbReference type="PANTHER" id="PTHR11431">
    <property type="entry name" value="FERRITIN"/>
    <property type="match status" value="1"/>
</dbReference>
<comment type="catalytic activity">
    <reaction evidence="8 10">
        <text>4 Fe(2+) + O2 + 4 H(+) = 4 Fe(3+) + 2 H2O</text>
        <dbReference type="Rhea" id="RHEA:11148"/>
        <dbReference type="ChEBI" id="CHEBI:15377"/>
        <dbReference type="ChEBI" id="CHEBI:15378"/>
        <dbReference type="ChEBI" id="CHEBI:15379"/>
        <dbReference type="ChEBI" id="CHEBI:29033"/>
        <dbReference type="ChEBI" id="CHEBI:29034"/>
        <dbReference type="EC" id="1.16.3.1"/>
    </reaction>
</comment>
<evidence type="ECO:0000256" key="4">
    <source>
        <dbReference type="ARBA" id="ARBA00022946"/>
    </source>
</evidence>
<accession>A0A8K0H9Z1</accession>
<dbReference type="InterPro" id="IPR008331">
    <property type="entry name" value="Ferritin_DPS_dom"/>
</dbReference>
<evidence type="ECO:0000256" key="5">
    <source>
        <dbReference type="ARBA" id="ARBA00023004"/>
    </source>
</evidence>
<comment type="similarity">
    <text evidence="1 10">Belongs to the ferritin family.</text>
</comment>
<evidence type="ECO:0000256" key="6">
    <source>
        <dbReference type="ARBA" id="ARBA00025111"/>
    </source>
</evidence>
<dbReference type="GO" id="GO:0006826">
    <property type="term" value="P:iron ion transport"/>
    <property type="evidence" value="ECO:0007669"/>
    <property type="project" value="InterPro"/>
</dbReference>
<keyword evidence="10" id="KW-0560">Oxidoreductase</keyword>
<evidence type="ECO:0000256" key="1">
    <source>
        <dbReference type="ARBA" id="ARBA00007513"/>
    </source>
</evidence>
<evidence type="ECO:0000256" key="2">
    <source>
        <dbReference type="ARBA" id="ARBA00022434"/>
    </source>
</evidence>
<feature type="binding site" evidence="9">
    <location>
        <position position="92"/>
    </location>
    <ligand>
        <name>Fe cation</name>
        <dbReference type="ChEBI" id="CHEBI:24875"/>
        <label>1</label>
    </ligand>
</feature>
<evidence type="ECO:0000313" key="13">
    <source>
        <dbReference type="Proteomes" id="UP000796880"/>
    </source>
</evidence>
<dbReference type="InterPro" id="IPR012347">
    <property type="entry name" value="Ferritin-like"/>
</dbReference>
<comment type="subunit">
    <text evidence="7">Oligomer of 24 subunits. There are two types of subunits: L (light) chain and H (heavy) chain. The major chain can be light or heavy, depending on the species and tissue type. The functional molecule forms a roughly spherical shell with a diameter of 12 nm and contains a central cavity into which the insoluble mineral iron core is deposited.</text>
</comment>
<feature type="domain" description="Ferritin-like diiron" evidence="11">
    <location>
        <begin position="37"/>
        <end position="185"/>
    </location>
</feature>
<dbReference type="OrthoDB" id="186462at2759"/>
<dbReference type="AlphaFoldDB" id="A0A8K0H9Z1"/>
<comment type="caution">
    <text evidence="12">The sequence shown here is derived from an EMBL/GenBank/DDBJ whole genome shotgun (WGS) entry which is preliminary data.</text>
</comment>
<evidence type="ECO:0000256" key="3">
    <source>
        <dbReference type="ARBA" id="ARBA00022723"/>
    </source>
</evidence>
<dbReference type="PROSITE" id="PS50905">
    <property type="entry name" value="FERRITIN_LIKE"/>
    <property type="match status" value="1"/>
</dbReference>
<dbReference type="CDD" id="cd01056">
    <property type="entry name" value="Euk_Ferritin"/>
    <property type="match status" value="1"/>
</dbReference>
<keyword evidence="13" id="KW-1185">Reference proteome</keyword>
<dbReference type="Gene3D" id="1.20.1260.10">
    <property type="match status" value="1"/>
</dbReference>
<organism evidence="12 13">
    <name type="scientific">Rhamnella rubrinervis</name>
    <dbReference type="NCBI Taxonomy" id="2594499"/>
    <lineage>
        <taxon>Eukaryota</taxon>
        <taxon>Viridiplantae</taxon>
        <taxon>Streptophyta</taxon>
        <taxon>Embryophyta</taxon>
        <taxon>Tracheophyta</taxon>
        <taxon>Spermatophyta</taxon>
        <taxon>Magnoliopsida</taxon>
        <taxon>eudicotyledons</taxon>
        <taxon>Gunneridae</taxon>
        <taxon>Pentapetalae</taxon>
        <taxon>rosids</taxon>
        <taxon>fabids</taxon>
        <taxon>Rosales</taxon>
        <taxon>Rhamnaceae</taxon>
        <taxon>rhamnoid group</taxon>
        <taxon>Rhamneae</taxon>
        <taxon>Rhamnella</taxon>
    </lineage>
</organism>
<dbReference type="SUPFAM" id="SSF47240">
    <property type="entry name" value="Ferritin-like"/>
    <property type="match status" value="1"/>
</dbReference>
<evidence type="ECO:0000256" key="7">
    <source>
        <dbReference type="ARBA" id="ARBA00026060"/>
    </source>
</evidence>
<evidence type="ECO:0000313" key="12">
    <source>
        <dbReference type="EMBL" id="KAF3448048.1"/>
    </source>
</evidence>
<evidence type="ECO:0000256" key="8">
    <source>
        <dbReference type="ARBA" id="ARBA00047990"/>
    </source>
</evidence>
<evidence type="ECO:0000259" key="11">
    <source>
        <dbReference type="PROSITE" id="PS50905"/>
    </source>
</evidence>
<dbReference type="PANTHER" id="PTHR11431:SF101">
    <property type="entry name" value="FERRITIN-2, CHLOROPLASTIC"/>
    <property type="match status" value="1"/>
</dbReference>
<protein>
    <recommendedName>
        <fullName evidence="10">Ferritin</fullName>
        <ecNumber evidence="10">1.16.3.1</ecNumber>
    </recommendedName>
</protein>
<feature type="binding site" evidence="9">
    <location>
        <position position="133"/>
    </location>
    <ligand>
        <name>Fe cation</name>
        <dbReference type="ChEBI" id="CHEBI:24875"/>
        <label>1</label>
    </ligand>
</feature>
<dbReference type="GO" id="GO:0008198">
    <property type="term" value="F:ferrous iron binding"/>
    <property type="evidence" value="ECO:0007669"/>
    <property type="project" value="TreeGrafter"/>
</dbReference>
<sequence>MPFLTKFLYLSSLKPRSSKFLASVSFETDVVPLEGAIFQPFEEFKKEAFAFLVGYNVSYVYHAMFAYFDRDNIALKGFAKFFKKSSEKQKEHAKKLIKYQNIRGGIVTLHSVVRPQSDFRNALSAMELALSLEKLKNEKLLNLHRVAERNGDPQMAEFIESRGDQEDSRVCIPVVDGWRRPWYESDSDQVPTLEKPFHSFCSFSEYGTLIRTSSMKMMLKDDGKFHGFLQSLLFAVNVILRSLSLLRNLYYYRLVKCSGFKFREYTLNI</sequence>
<keyword evidence="5 9" id="KW-0408">Iron</keyword>
<keyword evidence="3 9" id="KW-0479">Metal-binding</keyword>
<evidence type="ECO:0000256" key="10">
    <source>
        <dbReference type="RuleBase" id="RU361145"/>
    </source>
</evidence>
<keyword evidence="2 10" id="KW-0409">Iron storage</keyword>
<proteinExistence type="inferred from homology"/>
<comment type="function">
    <text evidence="6">Stores iron in a soluble, non-toxic, readily available form. Important for iron homeostasis. Has ferroxidase activity. Iron is taken up in the ferrous form and deposited as ferric hydroxides after oxidation.</text>
</comment>
<dbReference type="InterPro" id="IPR001519">
    <property type="entry name" value="Ferritin"/>
</dbReference>
<dbReference type="EMBL" id="VOIH02000004">
    <property type="protein sequence ID" value="KAF3448048.1"/>
    <property type="molecule type" value="Genomic_DNA"/>
</dbReference>
<dbReference type="GO" id="GO:0005737">
    <property type="term" value="C:cytoplasm"/>
    <property type="evidence" value="ECO:0007669"/>
    <property type="project" value="TreeGrafter"/>
</dbReference>
<dbReference type="Pfam" id="PF00210">
    <property type="entry name" value="Ferritin"/>
    <property type="match status" value="1"/>
</dbReference>
<dbReference type="InterPro" id="IPR009040">
    <property type="entry name" value="Ferritin-like_diiron"/>
</dbReference>
<comment type="function">
    <text evidence="10">Stores iron in a soluble, non-toxic, readily available form. Important for iron homeostasis. Iron is taken up in the ferrous form and deposited as ferric hydroxides after oxidation.</text>
</comment>
<gene>
    <name evidence="12" type="ORF">FNV43_RR08756</name>
</gene>